<dbReference type="Pfam" id="PF01973">
    <property type="entry name" value="MptE-like"/>
    <property type="match status" value="1"/>
</dbReference>
<proteinExistence type="predicted"/>
<dbReference type="RefSeq" id="WP_022516191.1">
    <property type="nucleotide sequence ID" value="NZ_JACOQH010000003.1"/>
</dbReference>
<gene>
    <name evidence="2" type="ORF">H8Z76_06415</name>
</gene>
<dbReference type="PANTHER" id="PTHR41786">
    <property type="entry name" value="MOTILITY ACCESSORY FACTOR MAF"/>
    <property type="match status" value="1"/>
</dbReference>
<dbReference type="EMBL" id="JACOQH010000003">
    <property type="protein sequence ID" value="MBC5753667.1"/>
    <property type="molecule type" value="Genomic_DNA"/>
</dbReference>
<sequence length="622" mass="71239">MMGLYEKNLEALNKRFPGMDKLIEEKKDELLQKENLDVESEINLEGREILKVQRNNRTLYLAGKRSASLAAANQIKFLGKIEYSAPLFMVGIGNGCYLEELFKEVPKKNDNMVMVYEPSFSIFYEQLFHVDIEELFEDRIVALLVEGINEEGIKPLIKQMLRGDRVSCMRHFILPNYNEICPEKVLDFQKVLKDVAEEYLVNINTVQAFSKVAVENMLKNADYVRTGYQAKQLMEAIPREMPAIIVSAGPSLNKNIEELKKAKNKAFIIAVDTAMKPLLRNGIIPDMYAIIDGTKPLELVAVEESRNIPLLSEVRAAHAVMDYHKGKKFFFREFTPYFDRMYEMNHKEWAAMDVGGSVATAAFSLACYLGLGTVIMVGQDLALTGNKTHADGTFKEKMEELDTSKMKMVPGNVEEKVPTRPDFDHYRIWFEDFIARWKNMYPNFRVINATEGGAKIKGTEISTLKEAIEKECKIEADVSANIEKLEPMFNPEEQKKILVYMKDTPKKFHEMAVNAAAGKKLYQKLDKLTQNHNMDNAAYDKLLKQIKKNTKKIEKNQNYSLVEETLGRANSILKTSQYIEYGSFEEECKEIARRGILFMELVEECANLFEGFSDEVFGKIEE</sequence>
<protein>
    <submittedName>
        <fullName evidence="2">Motility associated factor glycosyltransferase family protein</fullName>
    </submittedName>
</protein>
<evidence type="ECO:0000259" key="1">
    <source>
        <dbReference type="Pfam" id="PF01973"/>
    </source>
</evidence>
<dbReference type="Proteomes" id="UP000621540">
    <property type="component" value="Unassembled WGS sequence"/>
</dbReference>
<comment type="caution">
    <text evidence="2">The sequence shown here is derived from an EMBL/GenBank/DDBJ whole genome shotgun (WGS) entry which is preliminary data.</text>
</comment>
<evidence type="ECO:0000313" key="3">
    <source>
        <dbReference type="Proteomes" id="UP000621540"/>
    </source>
</evidence>
<feature type="domain" description="6-hydroxymethylpterin diphosphokinase MptE-like" evidence="1">
    <location>
        <begin position="215"/>
        <end position="384"/>
    </location>
</feature>
<dbReference type="InterPro" id="IPR002826">
    <property type="entry name" value="MptE-like"/>
</dbReference>
<reference evidence="2 3" key="1">
    <citation type="submission" date="2020-08" db="EMBL/GenBank/DDBJ databases">
        <title>Genome public.</title>
        <authorList>
            <person name="Liu C."/>
            <person name="Sun Q."/>
        </authorList>
    </citation>
    <scope>NUCLEOTIDE SEQUENCE [LARGE SCALE GENOMIC DNA]</scope>
    <source>
        <strain evidence="2 3">BX0805</strain>
    </source>
</reference>
<organism evidence="2 3">
    <name type="scientific">Roseburia yibonii</name>
    <dbReference type="NCBI Taxonomy" id="2763063"/>
    <lineage>
        <taxon>Bacteria</taxon>
        <taxon>Bacillati</taxon>
        <taxon>Bacillota</taxon>
        <taxon>Clostridia</taxon>
        <taxon>Lachnospirales</taxon>
        <taxon>Lachnospiraceae</taxon>
        <taxon>Roseburia</taxon>
    </lineage>
</organism>
<name>A0ABR7I9U8_9FIRM</name>
<dbReference type="PANTHER" id="PTHR41786:SF1">
    <property type="entry name" value="6-HYDROXYMETHYLPTERIN DIPHOSPHOKINASE MPTE-LIKE DOMAIN-CONTAINING PROTEIN"/>
    <property type="match status" value="1"/>
</dbReference>
<keyword evidence="3" id="KW-1185">Reference proteome</keyword>
<evidence type="ECO:0000313" key="2">
    <source>
        <dbReference type="EMBL" id="MBC5753667.1"/>
    </source>
</evidence>
<accession>A0ABR7I9U8</accession>